<keyword evidence="7 9" id="KW-0675">Receptor</keyword>
<name>A0A7T3N0K7_HELAM</name>
<feature type="transmembrane region" description="Helical" evidence="9">
    <location>
        <begin position="152"/>
        <end position="170"/>
    </location>
</feature>
<keyword evidence="2 9" id="KW-0716">Sensory transduction</keyword>
<evidence type="ECO:0000256" key="8">
    <source>
        <dbReference type="ARBA" id="ARBA00023224"/>
    </source>
</evidence>
<evidence type="ECO:0000256" key="5">
    <source>
        <dbReference type="ARBA" id="ARBA00022989"/>
    </source>
</evidence>
<accession>A0A7T3N0K7</accession>
<feature type="transmembrane region" description="Helical" evidence="9">
    <location>
        <begin position="64"/>
        <end position="85"/>
    </location>
</feature>
<keyword evidence="8 9" id="KW-0807">Transducer</keyword>
<keyword evidence="3 9" id="KW-0812">Transmembrane</keyword>
<dbReference type="GO" id="GO:0005886">
    <property type="term" value="C:plasma membrane"/>
    <property type="evidence" value="ECO:0007669"/>
    <property type="project" value="UniProtKB-SubCell"/>
</dbReference>
<feature type="transmembrane region" description="Helical" evidence="9">
    <location>
        <begin position="285"/>
        <end position="304"/>
    </location>
</feature>
<evidence type="ECO:0000256" key="6">
    <source>
        <dbReference type="ARBA" id="ARBA00023136"/>
    </source>
</evidence>
<proteinExistence type="evidence at transcript level"/>
<feature type="transmembrane region" description="Helical" evidence="9">
    <location>
        <begin position="119"/>
        <end position="140"/>
    </location>
</feature>
<dbReference type="GO" id="GO:0005549">
    <property type="term" value="F:odorant binding"/>
    <property type="evidence" value="ECO:0007669"/>
    <property type="project" value="InterPro"/>
</dbReference>
<dbReference type="PANTHER" id="PTHR21137">
    <property type="entry name" value="ODORANT RECEPTOR"/>
    <property type="match status" value="1"/>
</dbReference>
<dbReference type="EMBL" id="MT479022">
    <property type="protein sequence ID" value="QPX50353.1"/>
    <property type="molecule type" value="mRNA"/>
</dbReference>
<evidence type="ECO:0000256" key="4">
    <source>
        <dbReference type="ARBA" id="ARBA00022725"/>
    </source>
</evidence>
<dbReference type="InterPro" id="IPR004117">
    <property type="entry name" value="7tm6_olfct_rcpt"/>
</dbReference>
<keyword evidence="5 9" id="KW-1133">Transmembrane helix</keyword>
<dbReference type="GO" id="GO:0007165">
    <property type="term" value="P:signal transduction"/>
    <property type="evidence" value="ECO:0007669"/>
    <property type="project" value="UniProtKB-KW"/>
</dbReference>
<dbReference type="AlphaFoldDB" id="A0A7T3N0K7"/>
<evidence type="ECO:0000256" key="9">
    <source>
        <dbReference type="RuleBase" id="RU351113"/>
    </source>
</evidence>
<comment type="subcellular location">
    <subcellularLocation>
        <location evidence="9">Cell membrane</location>
        <topology evidence="9">Multi-pass membrane protein</topology>
    </subcellularLocation>
    <subcellularLocation>
        <location evidence="1">Membrane</location>
        <topology evidence="1">Multi-pass membrane protein</topology>
    </subcellularLocation>
</comment>
<reference evidence="10" key="1">
    <citation type="journal article" date="2021" name="Mol. Biol.">
        <title>Odorant Receptors for Detecting Flowering Plant Cues Are Functionally Conserved across Moths and Butterflies.</title>
        <authorList>
            <person name="Guo M."/>
            <person name="Du L."/>
            <person name="Chen Q."/>
            <person name="Feng Y."/>
            <person name="Zhang J."/>
            <person name="Zhang X."/>
            <person name="Tian K."/>
            <person name="Cao S."/>
            <person name="Huang T."/>
            <person name="Jacquin-Joly E."/>
            <person name="Wang G."/>
            <person name="Liu Y."/>
        </authorList>
    </citation>
    <scope>NUCLEOTIDE SEQUENCE</scope>
    <source>
        <tissue evidence="10">Antenna</tissue>
    </source>
</reference>
<keyword evidence="6 9" id="KW-0472">Membrane</keyword>
<evidence type="ECO:0000313" key="10">
    <source>
        <dbReference type="EMBL" id="QPX50353.1"/>
    </source>
</evidence>
<evidence type="ECO:0000256" key="7">
    <source>
        <dbReference type="ARBA" id="ARBA00023170"/>
    </source>
</evidence>
<comment type="caution">
    <text evidence="9">Lacks conserved residue(s) required for the propagation of feature annotation.</text>
</comment>
<dbReference type="OrthoDB" id="7540137at2759"/>
<sequence length="387" mass="44587">MENIPPYEEVLKQIKINLWLAGIPYGDPKMKFRYYLGNLQLLVMIICEISFFVSRISAENFLELTQLAPCLGTGILTYLKIVVIARKRMKIYELSECLGKLYENILKDDNKRRLVKKNLVLVNFLMKYYFVLNLILISVYNFVSPVIIMYDYFVNNQLIFTLPYAVLVPFSTDAWIPWSAVYIYSIICGFVCVLFFTTVDGLYFVLTSHVCANFSVISDMIERLDENSVDRLPDIVKEHQYILKLGEDLEDIFTAPNLFNVLVGSLEICALGFNLTNGSWEKIPGCLLFLLSVLLQILMMSVFGENMIRESTNIGDAAFLCKWYKMDEKSKKTIMTIMIRSKKPQRLTAYKFSSISYASFTKIISTSWSYFTILKTVYTPPELSGSQ</sequence>
<evidence type="ECO:0000256" key="2">
    <source>
        <dbReference type="ARBA" id="ARBA00022606"/>
    </source>
</evidence>
<feature type="transmembrane region" description="Helical" evidence="9">
    <location>
        <begin position="39"/>
        <end position="58"/>
    </location>
</feature>
<dbReference type="PANTHER" id="PTHR21137:SF44">
    <property type="entry name" value="ODORANT RECEPTOR 13A-RELATED"/>
    <property type="match status" value="1"/>
</dbReference>
<dbReference type="Pfam" id="PF02949">
    <property type="entry name" value="7tm_6"/>
    <property type="match status" value="1"/>
</dbReference>
<dbReference type="GO" id="GO:0004984">
    <property type="term" value="F:olfactory receptor activity"/>
    <property type="evidence" value="ECO:0007669"/>
    <property type="project" value="InterPro"/>
</dbReference>
<comment type="similarity">
    <text evidence="9">Belongs to the insect chemoreceptor superfamily. Heteromeric odorant receptor channel (TC 1.A.69) family.</text>
</comment>
<gene>
    <name evidence="10" type="primary">OR36</name>
</gene>
<organism evidence="10">
    <name type="scientific">Helicoverpa armigera</name>
    <name type="common">Cotton bollworm</name>
    <name type="synonym">Heliothis armigera</name>
    <dbReference type="NCBI Taxonomy" id="29058"/>
    <lineage>
        <taxon>Eukaryota</taxon>
        <taxon>Metazoa</taxon>
        <taxon>Ecdysozoa</taxon>
        <taxon>Arthropoda</taxon>
        <taxon>Hexapoda</taxon>
        <taxon>Insecta</taxon>
        <taxon>Pterygota</taxon>
        <taxon>Neoptera</taxon>
        <taxon>Endopterygota</taxon>
        <taxon>Lepidoptera</taxon>
        <taxon>Glossata</taxon>
        <taxon>Ditrysia</taxon>
        <taxon>Noctuoidea</taxon>
        <taxon>Noctuidae</taxon>
        <taxon>Heliothinae</taxon>
        <taxon>Helicoverpa</taxon>
    </lineage>
</organism>
<keyword evidence="4 9" id="KW-0552">Olfaction</keyword>
<evidence type="ECO:0000256" key="3">
    <source>
        <dbReference type="ARBA" id="ARBA00022692"/>
    </source>
</evidence>
<protein>
    <recommendedName>
        <fullName evidence="9">Odorant receptor</fullName>
    </recommendedName>
</protein>
<feature type="transmembrane region" description="Helical" evidence="9">
    <location>
        <begin position="182"/>
        <end position="206"/>
    </location>
</feature>
<evidence type="ECO:0000256" key="1">
    <source>
        <dbReference type="ARBA" id="ARBA00004141"/>
    </source>
</evidence>